<dbReference type="InterPro" id="IPR024420">
    <property type="entry name" value="TRAPP_III_complex_Trs85"/>
</dbReference>
<dbReference type="Pfam" id="PF26254">
    <property type="entry name" value="Ig_TRAPPC9-Trs120_1st"/>
    <property type="match status" value="1"/>
</dbReference>
<reference evidence="2 3" key="1">
    <citation type="submission" date="2015-03" db="EMBL/GenBank/DDBJ databases">
        <title>Genomics and transcriptomics of the oil-accumulating basidiomycete yeast T. oleaginosus allow insights into substrate utilization and the diverse evolutionary trajectories of mating systems in fungi.</title>
        <authorList>
            <consortium name="DOE Joint Genome Institute"/>
            <person name="Kourist R."/>
            <person name="Kracht O."/>
            <person name="Bracharz F."/>
            <person name="Lipzen A."/>
            <person name="Nolan M."/>
            <person name="Ohm R."/>
            <person name="Grigoriev I."/>
            <person name="Sun S."/>
            <person name="Heitman J."/>
            <person name="Bruck T."/>
            <person name="Nowrousian M."/>
        </authorList>
    </citation>
    <scope>NUCLEOTIDE SEQUENCE [LARGE SCALE GENOMIC DNA]</scope>
    <source>
        <strain evidence="2 3">IBC0246</strain>
    </source>
</reference>
<dbReference type="Pfam" id="PF12739">
    <property type="entry name" value="TRAPPC-Trs85"/>
    <property type="match status" value="1"/>
</dbReference>
<feature type="domain" description="Trs120/TRAPPC9 first Ig-like" evidence="1">
    <location>
        <begin position="696"/>
        <end position="766"/>
    </location>
</feature>
<keyword evidence="3" id="KW-1185">Reference proteome</keyword>
<gene>
    <name evidence="2" type="ORF">CC85DRAFT_261903</name>
</gene>
<name>A0A0J0XK52_9TREE</name>
<dbReference type="AlphaFoldDB" id="A0A0J0XK52"/>
<protein>
    <recommendedName>
        <fullName evidence="1">Trs120/TRAPPC9 first Ig-like domain-containing protein</fullName>
    </recommendedName>
</protein>
<evidence type="ECO:0000313" key="2">
    <source>
        <dbReference type="EMBL" id="KLT41483.1"/>
    </source>
</evidence>
<proteinExistence type="predicted"/>
<evidence type="ECO:0000313" key="3">
    <source>
        <dbReference type="Proteomes" id="UP000053611"/>
    </source>
</evidence>
<organism evidence="2 3">
    <name type="scientific">Cutaneotrichosporon oleaginosum</name>
    <dbReference type="NCBI Taxonomy" id="879819"/>
    <lineage>
        <taxon>Eukaryota</taxon>
        <taxon>Fungi</taxon>
        <taxon>Dikarya</taxon>
        <taxon>Basidiomycota</taxon>
        <taxon>Agaricomycotina</taxon>
        <taxon>Tremellomycetes</taxon>
        <taxon>Trichosporonales</taxon>
        <taxon>Trichosporonaceae</taxon>
        <taxon>Cutaneotrichosporon</taxon>
    </lineage>
</organism>
<dbReference type="InterPro" id="IPR058565">
    <property type="entry name" value="Ig_TRAPPC9_Trs120_1st"/>
</dbReference>
<dbReference type="OrthoDB" id="203724at2759"/>
<dbReference type="RefSeq" id="XP_018277974.1">
    <property type="nucleotide sequence ID" value="XM_018420885.1"/>
</dbReference>
<dbReference type="PANTHER" id="PTHR12975">
    <property type="entry name" value="TRANSPORT PROTEIN TRAPP"/>
    <property type="match status" value="1"/>
</dbReference>
<dbReference type="PANTHER" id="PTHR12975:SF6">
    <property type="entry name" value="TRAFFICKING PROTEIN PARTICLE COMPLEX SUBUNIT 8"/>
    <property type="match status" value="1"/>
</dbReference>
<dbReference type="Proteomes" id="UP000053611">
    <property type="component" value="Unassembled WGS sequence"/>
</dbReference>
<sequence>MPSPPLSIVQSLSPRVAVLASDDVTDSCAANGCRGLDELLRPWEGGTERVQIMSSTLTPTVHPTFPLRFVSYASVYGAPGSASPAPEMVVDLISTCVGKHQPDEEQHYPVTRALLLNSRPLAPHETFNHPVGVLFAISTSTPDPLNTLTKMYEKMYGQAVGTGAQAAPWMDGVQVLKFFVVVHDVSKMGPDLEAAQELLAQVKKAYGPHSTLLVVNSRTITGSTPPLESPDLTAHAGTAPLDLAAAEDPCALSQLYASTMSSLTLSPMAAAAHEAGVDQRKAKRYAAKLTPDDVQALIALVRELVVQSLVPWMEARVREWNEAYQTNRRGITGRLFGAGRKLFGSRPASPAPSNTHQGYNAVKGYYAASSIEALSRRLGDFAFMLRDYRYASTVYDSLRKDYAQDRAWRYAAAATEMYGLAQLLGQAYFMPNTPPSTRVNITTMQHTEISSWLEQAVATYQSRGGAGQVQLDALRITVLYYEAWKAINEWRGVGAALVRAAGEADEVPCAVVVEEAAATDVRGGKRHRGRRRQAFHLVMAARRYEKAGLKQYSRRCLEQAAALLRDAKWGAVRDRVEHSLGRQAYTLGESDVAVEHFLKLLTRDDLAAQGTQGMVLEDLAQAYEQLSLNSEQLAKAGELHLPTPVFDVKKTRIVLAAEGSGAGSKDAWAALDARVLAHWDRKGKKPASVLPDAKRIVTAVGEEFTVELVATNPLNAPIVLANLTLDLDGEGEASTREEVTLDPYESRQIALTVTPKAPGTLTVKSARFVFHRFLPTTQSLERRGRRLHTTKAQRITPTYAADTSLTVHVESSAPHVAAHIIGVPDAVFAGEVVDAELRLRNSGALPVEDVQLLTSHYGVISLSDTAIPSPVPNAISPNRPFSVHAGTIKPGQDVAIPIRFSYPTPGRLELLALATFSTPDGTAGAAKIAHTADIRRVVSIASEVRPAKDGWFVSLEVASHADVPLQVEPPVAVSEYFAASVRGGGATLYPNQSVRVVLSVTPKPYSGDLAQAGLVQNLGHLLRGDNLSPIYPATVKLAVPPGYLASRRAHRLAFAGTHFPALPMDMVPKLLPLFDPLDLDVAFAWTAGERGGIACTHGIRPAPAFSLVEGLREDVSPAKRTMYEETGRLRRALADSVLEGVYADEGDPVRVRASVAGAERGRVLHSFTDALVLPISLTIENRSPLLPARWILRLPPPRYPSSVLYTGALEHRGTLPPGGAATVQTGAWVTEPGLLQLGGWEVERETGEAGESDEGWTPRASWAGVGNGPLVEVVKA</sequence>
<evidence type="ECO:0000259" key="1">
    <source>
        <dbReference type="Pfam" id="PF26254"/>
    </source>
</evidence>
<accession>A0A0J0XK52</accession>
<dbReference type="GeneID" id="28981488"/>
<dbReference type="EMBL" id="KQ087217">
    <property type="protein sequence ID" value="KLT41483.1"/>
    <property type="molecule type" value="Genomic_DNA"/>
</dbReference>
<dbReference type="GO" id="GO:1990072">
    <property type="term" value="C:TRAPPIII protein complex"/>
    <property type="evidence" value="ECO:0007669"/>
    <property type="project" value="TreeGrafter"/>
</dbReference>
<dbReference type="STRING" id="879819.A0A0J0XK52"/>